<protein>
    <submittedName>
        <fullName evidence="1">Uncharacterized protein</fullName>
    </submittedName>
</protein>
<sequence>MTRTIYLIVYNSPLFPAHWAIWIPSQENQTIGKRIHVEGDVATGFQLSFDRNYDKTQDSRKHEIIILAEIDDDHVIDNPGDGSNTVDREPKDAIESVAVKVPPPGPSLMSVARTRGTKVVIKNCQTWLVDVVSALHQEGIILDNKAVEIIKNAPKN</sequence>
<dbReference type="Proteomes" id="UP000319160">
    <property type="component" value="Unassembled WGS sequence"/>
</dbReference>
<accession>A0A553HR16</accession>
<evidence type="ECO:0000313" key="2">
    <source>
        <dbReference type="Proteomes" id="UP000319160"/>
    </source>
</evidence>
<dbReference type="Pfam" id="PF20174">
    <property type="entry name" value="DUF6540"/>
    <property type="match status" value="1"/>
</dbReference>
<proteinExistence type="predicted"/>
<gene>
    <name evidence="1" type="ORF">FHL15_008770</name>
</gene>
<dbReference type="AlphaFoldDB" id="A0A553HR16"/>
<dbReference type="OrthoDB" id="2999773at2759"/>
<reference evidence="2" key="1">
    <citation type="submission" date="2019-06" db="EMBL/GenBank/DDBJ databases">
        <title>Draft genome sequence of the griseofulvin-producing fungus Xylaria cubensis strain G536.</title>
        <authorList>
            <person name="Mead M.E."/>
            <person name="Raja H.A."/>
            <person name="Steenwyk J.L."/>
            <person name="Knowles S.L."/>
            <person name="Oberlies N.H."/>
            <person name="Rokas A."/>
        </authorList>
    </citation>
    <scope>NUCLEOTIDE SEQUENCE [LARGE SCALE GENOMIC DNA]</scope>
    <source>
        <strain evidence="2">G536</strain>
    </source>
</reference>
<dbReference type="STRING" id="2512241.A0A553HR16"/>
<dbReference type="InterPro" id="IPR046670">
    <property type="entry name" value="DUF6540"/>
</dbReference>
<dbReference type="EMBL" id="VFLP01000056">
    <property type="protein sequence ID" value="TRX90405.1"/>
    <property type="molecule type" value="Genomic_DNA"/>
</dbReference>
<evidence type="ECO:0000313" key="1">
    <source>
        <dbReference type="EMBL" id="TRX90405.1"/>
    </source>
</evidence>
<keyword evidence="2" id="KW-1185">Reference proteome</keyword>
<name>A0A553HR16_9PEZI</name>
<organism evidence="1 2">
    <name type="scientific">Xylaria flabelliformis</name>
    <dbReference type="NCBI Taxonomy" id="2512241"/>
    <lineage>
        <taxon>Eukaryota</taxon>
        <taxon>Fungi</taxon>
        <taxon>Dikarya</taxon>
        <taxon>Ascomycota</taxon>
        <taxon>Pezizomycotina</taxon>
        <taxon>Sordariomycetes</taxon>
        <taxon>Xylariomycetidae</taxon>
        <taxon>Xylariales</taxon>
        <taxon>Xylariaceae</taxon>
        <taxon>Xylaria</taxon>
    </lineage>
</organism>
<comment type="caution">
    <text evidence="1">The sequence shown here is derived from an EMBL/GenBank/DDBJ whole genome shotgun (WGS) entry which is preliminary data.</text>
</comment>